<dbReference type="SUPFAM" id="SSF49493">
    <property type="entry name" value="HSP40/DnaJ peptide-binding domain"/>
    <property type="match status" value="2"/>
</dbReference>
<sequence>MGTDYYKLLGIEKTASEDEIKKAYKKMALKWHPDRNKGSEEANAKFKQISEAFEVLSDSQKRAIYDQFGEEGLKGGGGPSPGAGGPGGFSGFSGFPGASGPGGTTFTFTSGGPGGSFSSRGGGFNPSDPQKIFEQMFGSGLFGNLGGMGGGGRRSGGMGGMFGGQDEDDDMSGFTSFSSGGGMPGGMPRSRPTSQQQRPRRPPSPTKPSETKSEITRPLKVSLEELYSGGVKHLKVGRRLLDGTTEDKVLEITIQPGWKTGTKVRFPRAGNEQALTGEAQDLVFVVEEKPHEVFSRDGNDLKAKLRIPLVEALAGPPAGVAKLSKTLELLDGRKLQIAVPQGVVKPGQTMLISGEGMPVRKDGAVKSKGDLTVVWDVVFPDRLTPKQKEDLRKALTA</sequence>
<dbReference type="InterPro" id="IPR001623">
    <property type="entry name" value="DnaJ_domain"/>
</dbReference>
<feature type="compositionally biased region" description="Gly residues" evidence="6">
    <location>
        <begin position="148"/>
        <end position="163"/>
    </location>
</feature>
<dbReference type="PROSITE" id="PS00636">
    <property type="entry name" value="DNAJ_1"/>
    <property type="match status" value="1"/>
</dbReference>
<dbReference type="Pfam" id="PF01556">
    <property type="entry name" value="DnaJ_C"/>
    <property type="match status" value="1"/>
</dbReference>
<dbReference type="GO" id="GO:0006457">
    <property type="term" value="P:protein folding"/>
    <property type="evidence" value="ECO:0007669"/>
    <property type="project" value="InterPro"/>
</dbReference>
<feature type="region of interest" description="Disordered" evidence="6">
    <location>
        <begin position="69"/>
        <end position="132"/>
    </location>
</feature>
<dbReference type="PANTHER" id="PTHR24078">
    <property type="entry name" value="DNAJ HOMOLOG SUBFAMILY C MEMBER"/>
    <property type="match status" value="1"/>
</dbReference>
<feature type="region of interest" description="Disordered" evidence="6">
    <location>
        <begin position="148"/>
        <end position="218"/>
    </location>
</feature>
<dbReference type="EMBL" id="MU155302">
    <property type="protein sequence ID" value="KAF9476227.1"/>
    <property type="molecule type" value="Genomic_DNA"/>
</dbReference>
<feature type="compositionally biased region" description="Low complexity" evidence="6">
    <location>
        <begin position="186"/>
        <end position="197"/>
    </location>
</feature>
<dbReference type="Gene3D" id="1.10.287.110">
    <property type="entry name" value="DnaJ domain"/>
    <property type="match status" value="1"/>
</dbReference>
<dbReference type="Proteomes" id="UP000807469">
    <property type="component" value="Unassembled WGS sequence"/>
</dbReference>
<dbReference type="OrthoDB" id="10250354at2759"/>
<feature type="compositionally biased region" description="Gly residues" evidence="6">
    <location>
        <begin position="74"/>
        <end position="91"/>
    </location>
</feature>
<dbReference type="GO" id="GO:0006413">
    <property type="term" value="P:translational initiation"/>
    <property type="evidence" value="ECO:0007669"/>
    <property type="project" value="TreeGrafter"/>
</dbReference>
<dbReference type="PRINTS" id="PR00625">
    <property type="entry name" value="JDOMAIN"/>
</dbReference>
<dbReference type="CDD" id="cd10747">
    <property type="entry name" value="DnaJ_C"/>
    <property type="match status" value="1"/>
</dbReference>
<dbReference type="GO" id="GO:0008270">
    <property type="term" value="F:zinc ion binding"/>
    <property type="evidence" value="ECO:0007669"/>
    <property type="project" value="UniProtKB-KW"/>
</dbReference>
<evidence type="ECO:0000259" key="7">
    <source>
        <dbReference type="PROSITE" id="PS50076"/>
    </source>
</evidence>
<dbReference type="GO" id="GO:0051082">
    <property type="term" value="F:unfolded protein binding"/>
    <property type="evidence" value="ECO:0007669"/>
    <property type="project" value="InterPro"/>
</dbReference>
<dbReference type="PROSITE" id="PS50076">
    <property type="entry name" value="DNAJ_2"/>
    <property type="match status" value="1"/>
</dbReference>
<dbReference type="InterPro" id="IPR018253">
    <property type="entry name" value="DnaJ_domain_CS"/>
</dbReference>
<keyword evidence="2" id="KW-0677">Repeat</keyword>
<gene>
    <name evidence="8" type="ORF">BDN70DRAFT_882714</name>
</gene>
<dbReference type="FunFam" id="2.60.260.20:FF:000015">
    <property type="entry name" value="Heat shock protein 40"/>
    <property type="match status" value="1"/>
</dbReference>
<feature type="compositionally biased region" description="Gly residues" evidence="6">
    <location>
        <begin position="111"/>
        <end position="124"/>
    </location>
</feature>
<reference evidence="8" key="1">
    <citation type="submission" date="2020-11" db="EMBL/GenBank/DDBJ databases">
        <authorList>
            <consortium name="DOE Joint Genome Institute"/>
            <person name="Ahrendt S."/>
            <person name="Riley R."/>
            <person name="Andreopoulos W."/>
            <person name="Labutti K."/>
            <person name="Pangilinan J."/>
            <person name="Ruiz-Duenas F.J."/>
            <person name="Barrasa J.M."/>
            <person name="Sanchez-Garcia M."/>
            <person name="Camarero S."/>
            <person name="Miyauchi S."/>
            <person name="Serrano A."/>
            <person name="Linde D."/>
            <person name="Babiker R."/>
            <person name="Drula E."/>
            <person name="Ayuso-Fernandez I."/>
            <person name="Pacheco R."/>
            <person name="Padilla G."/>
            <person name="Ferreira P."/>
            <person name="Barriuso J."/>
            <person name="Kellner H."/>
            <person name="Castanera R."/>
            <person name="Alfaro M."/>
            <person name="Ramirez L."/>
            <person name="Pisabarro A.G."/>
            <person name="Kuo A."/>
            <person name="Tritt A."/>
            <person name="Lipzen A."/>
            <person name="He G."/>
            <person name="Yan M."/>
            <person name="Ng V."/>
            <person name="Cullen D."/>
            <person name="Martin F."/>
            <person name="Rosso M.-N."/>
            <person name="Henrissat B."/>
            <person name="Hibbett D."/>
            <person name="Martinez A.T."/>
            <person name="Grigoriev I.V."/>
        </authorList>
    </citation>
    <scope>NUCLEOTIDE SEQUENCE</scope>
    <source>
        <strain evidence="8">CIRM-BRFM 674</strain>
    </source>
</reference>
<keyword evidence="5" id="KW-0143">Chaperone</keyword>
<keyword evidence="1" id="KW-0479">Metal-binding</keyword>
<dbReference type="InterPro" id="IPR002939">
    <property type="entry name" value="DnaJ_C"/>
</dbReference>
<keyword evidence="3" id="KW-0863">Zinc-finger</keyword>
<evidence type="ECO:0000256" key="3">
    <source>
        <dbReference type="ARBA" id="ARBA00022771"/>
    </source>
</evidence>
<comment type="caution">
    <text evidence="8">The sequence shown here is derived from an EMBL/GenBank/DDBJ whole genome shotgun (WGS) entry which is preliminary data.</text>
</comment>
<dbReference type="AlphaFoldDB" id="A0A9P6CRH9"/>
<dbReference type="PANTHER" id="PTHR24078:SF553">
    <property type="entry name" value="DNAJ HOMOLOG SUBFAMILY B MEMBER 5"/>
    <property type="match status" value="1"/>
</dbReference>
<evidence type="ECO:0000256" key="4">
    <source>
        <dbReference type="ARBA" id="ARBA00022833"/>
    </source>
</evidence>
<accession>A0A9P6CRH9</accession>
<name>A0A9P6CRH9_9AGAR</name>
<dbReference type="InterPro" id="IPR051339">
    <property type="entry name" value="DnaJ_subfamily_B"/>
</dbReference>
<feature type="domain" description="J" evidence="7">
    <location>
        <begin position="4"/>
        <end position="69"/>
    </location>
</feature>
<dbReference type="CDD" id="cd06257">
    <property type="entry name" value="DnaJ"/>
    <property type="match status" value="1"/>
</dbReference>
<dbReference type="SMART" id="SM00271">
    <property type="entry name" value="DnaJ"/>
    <property type="match status" value="1"/>
</dbReference>
<dbReference type="SUPFAM" id="SSF46565">
    <property type="entry name" value="Chaperone J-domain"/>
    <property type="match status" value="1"/>
</dbReference>
<dbReference type="GO" id="GO:0005829">
    <property type="term" value="C:cytosol"/>
    <property type="evidence" value="ECO:0007669"/>
    <property type="project" value="TreeGrafter"/>
</dbReference>
<dbReference type="InterPro" id="IPR008971">
    <property type="entry name" value="HSP40/DnaJ_pept-bd"/>
</dbReference>
<dbReference type="GO" id="GO:0051087">
    <property type="term" value="F:protein-folding chaperone binding"/>
    <property type="evidence" value="ECO:0007669"/>
    <property type="project" value="TreeGrafter"/>
</dbReference>
<evidence type="ECO:0000256" key="1">
    <source>
        <dbReference type="ARBA" id="ARBA00022723"/>
    </source>
</evidence>
<dbReference type="FunFam" id="2.60.260.20:FF:000003">
    <property type="entry name" value="DnaJ subfamily A member 2"/>
    <property type="match status" value="1"/>
</dbReference>
<evidence type="ECO:0000256" key="5">
    <source>
        <dbReference type="ARBA" id="ARBA00023186"/>
    </source>
</evidence>
<dbReference type="Pfam" id="PF00226">
    <property type="entry name" value="DnaJ"/>
    <property type="match status" value="1"/>
</dbReference>
<dbReference type="InterPro" id="IPR036869">
    <property type="entry name" value="J_dom_sf"/>
</dbReference>
<evidence type="ECO:0000313" key="8">
    <source>
        <dbReference type="EMBL" id="KAF9476227.1"/>
    </source>
</evidence>
<dbReference type="Gene3D" id="2.60.260.20">
    <property type="entry name" value="Urease metallochaperone UreE, N-terminal domain"/>
    <property type="match status" value="2"/>
</dbReference>
<evidence type="ECO:0000256" key="2">
    <source>
        <dbReference type="ARBA" id="ARBA00022737"/>
    </source>
</evidence>
<organism evidence="8 9">
    <name type="scientific">Pholiota conissans</name>
    <dbReference type="NCBI Taxonomy" id="109636"/>
    <lineage>
        <taxon>Eukaryota</taxon>
        <taxon>Fungi</taxon>
        <taxon>Dikarya</taxon>
        <taxon>Basidiomycota</taxon>
        <taxon>Agaricomycotina</taxon>
        <taxon>Agaricomycetes</taxon>
        <taxon>Agaricomycetidae</taxon>
        <taxon>Agaricales</taxon>
        <taxon>Agaricineae</taxon>
        <taxon>Strophariaceae</taxon>
        <taxon>Pholiota</taxon>
    </lineage>
</organism>
<evidence type="ECO:0000256" key="6">
    <source>
        <dbReference type="SAM" id="MobiDB-lite"/>
    </source>
</evidence>
<proteinExistence type="predicted"/>
<keyword evidence="9" id="KW-1185">Reference proteome</keyword>
<keyword evidence="4" id="KW-0862">Zinc</keyword>
<protein>
    <submittedName>
        <fullName evidence="8">DnaJ-domain-containing protein</fullName>
    </submittedName>
</protein>
<evidence type="ECO:0000313" key="9">
    <source>
        <dbReference type="Proteomes" id="UP000807469"/>
    </source>
</evidence>